<gene>
    <name evidence="4" type="ORF">RGQ29_004645</name>
</gene>
<keyword evidence="2" id="KW-0812">Transmembrane</keyword>
<dbReference type="PANTHER" id="PTHR47258:SF1">
    <property type="entry name" value="E3 UBIQUITIN-PROTEIN LIGASE XERICO-RELATED"/>
    <property type="match status" value="1"/>
</dbReference>
<name>A0AAN7I9K3_QUERU</name>
<dbReference type="InterPro" id="IPR013083">
    <property type="entry name" value="Znf_RING/FYVE/PHD"/>
</dbReference>
<keyword evidence="2" id="KW-1133">Transmembrane helix</keyword>
<dbReference type="SUPFAM" id="SSF57850">
    <property type="entry name" value="RING/U-box"/>
    <property type="match status" value="1"/>
</dbReference>
<dbReference type="InterPro" id="IPR001841">
    <property type="entry name" value="Znf_RING"/>
</dbReference>
<keyword evidence="1" id="KW-0479">Metal-binding</keyword>
<dbReference type="SMART" id="SM00184">
    <property type="entry name" value="RING"/>
    <property type="match status" value="1"/>
</dbReference>
<dbReference type="Gene3D" id="3.30.40.10">
    <property type="entry name" value="Zinc/RING finger domain, C3HC4 (zinc finger)"/>
    <property type="match status" value="1"/>
</dbReference>
<keyword evidence="2" id="KW-0472">Membrane</keyword>
<sequence length="149" mass="17019">MNCLIVSQSPICMATIVFYTCFWIPFLQLKQALLGIMGLLMFTSHDEPVVDSFNEGYLPVTRFEELQNVDEMCSICLVEFEKEDVVSQLSRCGHVFHMHCIESWLDRNQFTCPLCRSFLFSVVNTSHANCGGSGTSSLRIPSYLDSFWH</sequence>
<keyword evidence="5" id="KW-1185">Reference proteome</keyword>
<dbReference type="PROSITE" id="PS50089">
    <property type="entry name" value="ZF_RING_2"/>
    <property type="match status" value="1"/>
</dbReference>
<comment type="caution">
    <text evidence="4">The sequence shown here is derived from an EMBL/GenBank/DDBJ whole genome shotgun (WGS) entry which is preliminary data.</text>
</comment>
<evidence type="ECO:0000259" key="3">
    <source>
        <dbReference type="PROSITE" id="PS50089"/>
    </source>
</evidence>
<dbReference type="Proteomes" id="UP001324115">
    <property type="component" value="Unassembled WGS sequence"/>
</dbReference>
<reference evidence="4 5" key="1">
    <citation type="journal article" date="2023" name="G3 (Bethesda)">
        <title>A haplotype-resolved chromosome-scale genome for Quercus rubra L. provides insights into the genetics of adaptive traits for red oak species.</title>
        <authorList>
            <person name="Kapoor B."/>
            <person name="Jenkins J."/>
            <person name="Schmutz J."/>
            <person name="Zhebentyayeva T."/>
            <person name="Kuelheim C."/>
            <person name="Coggeshall M."/>
            <person name="Heim C."/>
            <person name="Lasky J.R."/>
            <person name="Leites L."/>
            <person name="Islam-Faridi N."/>
            <person name="Romero-Severson J."/>
            <person name="DeLeo V.L."/>
            <person name="Lucas S.M."/>
            <person name="Lazic D."/>
            <person name="Gailing O."/>
            <person name="Carlson J."/>
            <person name="Staton M."/>
        </authorList>
    </citation>
    <scope>NUCLEOTIDE SEQUENCE [LARGE SCALE GENOMIC DNA]</scope>
    <source>
        <strain evidence="4">Pseudo-F2</strain>
    </source>
</reference>
<keyword evidence="1" id="KW-0863">Zinc-finger</keyword>
<dbReference type="AlphaFoldDB" id="A0AAN7I9K3"/>
<evidence type="ECO:0000256" key="2">
    <source>
        <dbReference type="SAM" id="Phobius"/>
    </source>
</evidence>
<feature type="domain" description="RING-type" evidence="3">
    <location>
        <begin position="73"/>
        <end position="116"/>
    </location>
</feature>
<accession>A0AAN7I9K3</accession>
<evidence type="ECO:0000313" key="5">
    <source>
        <dbReference type="Proteomes" id="UP001324115"/>
    </source>
</evidence>
<dbReference type="PANTHER" id="PTHR47258">
    <property type="match status" value="1"/>
</dbReference>
<keyword evidence="1" id="KW-0862">Zinc</keyword>
<organism evidence="4 5">
    <name type="scientific">Quercus rubra</name>
    <name type="common">Northern red oak</name>
    <name type="synonym">Quercus borealis</name>
    <dbReference type="NCBI Taxonomy" id="3512"/>
    <lineage>
        <taxon>Eukaryota</taxon>
        <taxon>Viridiplantae</taxon>
        <taxon>Streptophyta</taxon>
        <taxon>Embryophyta</taxon>
        <taxon>Tracheophyta</taxon>
        <taxon>Spermatophyta</taxon>
        <taxon>Magnoliopsida</taxon>
        <taxon>eudicotyledons</taxon>
        <taxon>Gunneridae</taxon>
        <taxon>Pentapetalae</taxon>
        <taxon>rosids</taxon>
        <taxon>fabids</taxon>
        <taxon>Fagales</taxon>
        <taxon>Fagaceae</taxon>
        <taxon>Quercus</taxon>
    </lineage>
</organism>
<evidence type="ECO:0000313" key="4">
    <source>
        <dbReference type="EMBL" id="KAK4561876.1"/>
    </source>
</evidence>
<proteinExistence type="predicted"/>
<protein>
    <recommendedName>
        <fullName evidence="3">RING-type domain-containing protein</fullName>
    </recommendedName>
</protein>
<dbReference type="InterPro" id="IPR044249">
    <property type="entry name" value="XERICO-like"/>
</dbReference>
<feature type="transmembrane region" description="Helical" evidence="2">
    <location>
        <begin position="6"/>
        <end position="27"/>
    </location>
</feature>
<evidence type="ECO:0000256" key="1">
    <source>
        <dbReference type="PROSITE-ProRule" id="PRU00175"/>
    </source>
</evidence>
<dbReference type="GO" id="GO:0008270">
    <property type="term" value="F:zinc ion binding"/>
    <property type="evidence" value="ECO:0007669"/>
    <property type="project" value="UniProtKB-KW"/>
</dbReference>
<dbReference type="EMBL" id="JAXUIC010000011">
    <property type="protein sequence ID" value="KAK4561876.1"/>
    <property type="molecule type" value="Genomic_DNA"/>
</dbReference>
<dbReference type="Pfam" id="PF13639">
    <property type="entry name" value="zf-RING_2"/>
    <property type="match status" value="1"/>
</dbReference>